<accession>A0AAD6NLV3</accession>
<evidence type="ECO:0000256" key="1">
    <source>
        <dbReference type="SAM" id="MobiDB-lite"/>
    </source>
</evidence>
<keyword evidence="4" id="KW-1185">Reference proteome</keyword>
<feature type="region of interest" description="Disordered" evidence="1">
    <location>
        <begin position="130"/>
        <end position="149"/>
    </location>
</feature>
<evidence type="ECO:0000313" key="3">
    <source>
        <dbReference type="EMBL" id="KAJ6262735.1"/>
    </source>
</evidence>
<dbReference type="InterPro" id="IPR003615">
    <property type="entry name" value="HNH_nuc"/>
</dbReference>
<reference evidence="3" key="1">
    <citation type="submission" date="2023-01" db="EMBL/GenBank/DDBJ databases">
        <title>The chitinases involved in constricting ring structure development in the nematode-trapping fungus Drechslerella dactyloides.</title>
        <authorList>
            <person name="Wang R."/>
            <person name="Zhang L."/>
            <person name="Tang P."/>
            <person name="Li S."/>
            <person name="Liang L."/>
        </authorList>
    </citation>
    <scope>NUCLEOTIDE SEQUENCE</scope>
    <source>
        <strain evidence="3">YMF1.00031</strain>
    </source>
</reference>
<dbReference type="Pfam" id="PF13391">
    <property type="entry name" value="HNH_2"/>
    <property type="match status" value="1"/>
</dbReference>
<dbReference type="Proteomes" id="UP001221413">
    <property type="component" value="Unassembled WGS sequence"/>
</dbReference>
<sequence>MTTQAAPVVLLGNPTLLRPSAYERTRSAPAAVKNYLEEFNEALQAKGISVTPVFVAFTVAVADESGSKFREVFERAKLLPLEGVESFVLADEWDIDAINQAYNHNAKRLANVSIRLHRAIGQFLTRKSSMNPELDPSKGLGQRNPSITQWTPRSSDLVDKTLKRDGAKCVLTSSTAWVEACHIIPYRLGFRKLKGTRSSDKLDFWAMLQMLLPAVDYTRVHDFLIGFSDGISRINRLENMLSLSTEHHKGFGAGRFILEPLRETITPTGYQARFCLLPALRSDSQLFKVDRQARAIPLEIPQVYTQSEDPHLRGQAFVNPFKRQFIEDGDLISLSTIDPAEYPLPNPDLLELHGILSRIARMAGRGLMEPDAYDDEELGPGEIATAIDELAIGEPLSDRKVLVDIPGAHATGDQFFGGEDAGECSTQSNLPAEHETYDPAKTQQQGLTGASNLASDKDLRKENRQE</sequence>
<proteinExistence type="predicted"/>
<evidence type="ECO:0000259" key="2">
    <source>
        <dbReference type="Pfam" id="PF13391"/>
    </source>
</evidence>
<dbReference type="EMBL" id="JAQGDS010000002">
    <property type="protein sequence ID" value="KAJ6262735.1"/>
    <property type="molecule type" value="Genomic_DNA"/>
</dbReference>
<gene>
    <name evidence="3" type="ORF">Dda_1292</name>
</gene>
<organism evidence="3 4">
    <name type="scientific">Drechslerella dactyloides</name>
    <name type="common">Nematode-trapping fungus</name>
    <name type="synonym">Arthrobotrys dactyloides</name>
    <dbReference type="NCBI Taxonomy" id="74499"/>
    <lineage>
        <taxon>Eukaryota</taxon>
        <taxon>Fungi</taxon>
        <taxon>Dikarya</taxon>
        <taxon>Ascomycota</taxon>
        <taxon>Pezizomycotina</taxon>
        <taxon>Orbiliomycetes</taxon>
        <taxon>Orbiliales</taxon>
        <taxon>Orbiliaceae</taxon>
        <taxon>Drechslerella</taxon>
    </lineage>
</organism>
<comment type="caution">
    <text evidence="3">The sequence shown here is derived from an EMBL/GenBank/DDBJ whole genome shotgun (WGS) entry which is preliminary data.</text>
</comment>
<feature type="region of interest" description="Disordered" evidence="1">
    <location>
        <begin position="412"/>
        <end position="466"/>
    </location>
</feature>
<evidence type="ECO:0000313" key="4">
    <source>
        <dbReference type="Proteomes" id="UP001221413"/>
    </source>
</evidence>
<name>A0AAD6NLV3_DREDA</name>
<feature type="domain" description="HNH nuclease" evidence="2">
    <location>
        <begin position="169"/>
        <end position="258"/>
    </location>
</feature>
<feature type="compositionally biased region" description="Basic and acidic residues" evidence="1">
    <location>
        <begin position="455"/>
        <end position="466"/>
    </location>
</feature>
<protein>
    <recommendedName>
        <fullName evidence="2">HNH nuclease domain-containing protein</fullName>
    </recommendedName>
</protein>
<feature type="compositionally biased region" description="Polar residues" evidence="1">
    <location>
        <begin position="441"/>
        <end position="454"/>
    </location>
</feature>
<dbReference type="AlphaFoldDB" id="A0AAD6NLV3"/>